<dbReference type="Gene3D" id="3.40.50.20">
    <property type="match status" value="1"/>
</dbReference>
<name>A0A841GGC3_9BACT</name>
<dbReference type="NCBIfam" id="NF002528">
    <property type="entry name" value="PRK01966.1-4"/>
    <property type="match status" value="1"/>
</dbReference>
<evidence type="ECO:0000256" key="20">
    <source>
        <dbReference type="PIRSR" id="PIRSR039102-1"/>
    </source>
</evidence>
<dbReference type="InterPro" id="IPR005905">
    <property type="entry name" value="D_ala_D_ala"/>
</dbReference>
<dbReference type="InterPro" id="IPR011095">
    <property type="entry name" value="Dala_Dala_lig_C"/>
</dbReference>
<evidence type="ECO:0000256" key="21">
    <source>
        <dbReference type="PIRSR" id="PIRSR039102-3"/>
    </source>
</evidence>
<feature type="domain" description="ATP-grasp" evidence="23">
    <location>
        <begin position="139"/>
        <end position="340"/>
    </location>
</feature>
<dbReference type="PROSITE" id="PS00843">
    <property type="entry name" value="DALA_DALA_LIGASE_1"/>
    <property type="match status" value="1"/>
</dbReference>
<comment type="cofactor">
    <cofactor evidence="21">
        <name>Mg(2+)</name>
        <dbReference type="ChEBI" id="CHEBI:18420"/>
    </cofactor>
    <cofactor evidence="21">
        <name>Mn(2+)</name>
        <dbReference type="ChEBI" id="CHEBI:29035"/>
    </cofactor>
    <text evidence="21">Binds 2 magnesium or manganese ions per subunit.</text>
</comment>
<comment type="function">
    <text evidence="2 19">Cell wall formation.</text>
</comment>
<feature type="active site" evidence="20">
    <location>
        <position position="14"/>
    </location>
</feature>
<dbReference type="InterPro" id="IPR016185">
    <property type="entry name" value="PreATP-grasp_dom_sf"/>
</dbReference>
<feature type="binding site" evidence="21">
    <location>
        <position position="313"/>
    </location>
    <ligand>
        <name>Mg(2+)</name>
        <dbReference type="ChEBI" id="CHEBI:18420"/>
        <label>2</label>
    </ligand>
</feature>
<feature type="binding site" evidence="21">
    <location>
        <position position="311"/>
    </location>
    <ligand>
        <name>Mg(2+)</name>
        <dbReference type="ChEBI" id="CHEBI:18420"/>
        <label>1</label>
    </ligand>
</feature>
<dbReference type="GO" id="GO:0005829">
    <property type="term" value="C:cytosol"/>
    <property type="evidence" value="ECO:0007669"/>
    <property type="project" value="TreeGrafter"/>
</dbReference>
<evidence type="ECO:0000256" key="16">
    <source>
        <dbReference type="ARBA" id="ARBA00023316"/>
    </source>
</evidence>
<evidence type="ECO:0000259" key="23">
    <source>
        <dbReference type="PROSITE" id="PS50975"/>
    </source>
</evidence>
<dbReference type="PANTHER" id="PTHR23132">
    <property type="entry name" value="D-ALANINE--D-ALANINE LIGASE"/>
    <property type="match status" value="1"/>
</dbReference>
<reference evidence="24 25" key="1">
    <citation type="submission" date="2020-08" db="EMBL/GenBank/DDBJ databases">
        <title>Genomic Encyclopedia of Type Strains, Phase IV (KMG-IV): sequencing the most valuable type-strain genomes for metagenomic binning, comparative biology and taxonomic classification.</title>
        <authorList>
            <person name="Goeker M."/>
        </authorList>
    </citation>
    <scope>NUCLEOTIDE SEQUENCE [LARGE SCALE GENOMIC DNA]</scope>
    <source>
        <strain evidence="24 25">DSM 13481</strain>
    </source>
</reference>
<evidence type="ECO:0000256" key="3">
    <source>
        <dbReference type="ARBA" id="ARBA00004496"/>
    </source>
</evidence>
<sequence>MINVGLFFGSKSVEHEISIITAHQVLNFVDKNKYNIIPLYITKDGKWLTGKVLEKLENFKNLERLEKKAKQISFISAKDGKLILHSKIKKITIDVCLLTFHGSNGEDGSIQGMLEFLNVPYTGCGMYSSMYAIDKVITKLILKEKNIPVVDFLYTSKKNYTNDFLNHCKEVLEYPMIVKPARLGSSIGVKKVNDKAELEKAIEVAFSFDDKIIVEKWIDSRELNCAVMGYKNIVVSEIEEIKKQKDFFDYNEKYVQKGKKFSNHIIPAPIDENLKNAIKSIARDTFNALECHGNIRIDFLLSKDNKIYVNEVNSIPGALSYYLWQMSGFTSSQVIDNMISIAFEAFKDKKSKIYSIDTNLFDLKVEK</sequence>
<dbReference type="Proteomes" id="UP000555828">
    <property type="component" value="Unassembled WGS sequence"/>
</dbReference>
<dbReference type="GO" id="GO:0005524">
    <property type="term" value="F:ATP binding"/>
    <property type="evidence" value="ECO:0007669"/>
    <property type="project" value="UniProtKB-UniRule"/>
</dbReference>
<evidence type="ECO:0000256" key="1">
    <source>
        <dbReference type="ARBA" id="ARBA00001936"/>
    </source>
</evidence>
<evidence type="ECO:0000256" key="14">
    <source>
        <dbReference type="ARBA" id="ARBA00022984"/>
    </source>
</evidence>
<dbReference type="AlphaFoldDB" id="A0A841GGC3"/>
<dbReference type="NCBIfam" id="TIGR01205">
    <property type="entry name" value="D_ala_D_alaTIGR"/>
    <property type="match status" value="1"/>
</dbReference>
<dbReference type="EC" id="6.3.2.4" evidence="6 19"/>
<evidence type="ECO:0000256" key="4">
    <source>
        <dbReference type="ARBA" id="ARBA00004752"/>
    </source>
</evidence>
<dbReference type="GO" id="GO:0071555">
    <property type="term" value="P:cell wall organization"/>
    <property type="evidence" value="ECO:0007669"/>
    <property type="project" value="UniProtKB-KW"/>
</dbReference>
<evidence type="ECO:0000256" key="9">
    <source>
        <dbReference type="ARBA" id="ARBA00022723"/>
    </source>
</evidence>
<evidence type="ECO:0000256" key="6">
    <source>
        <dbReference type="ARBA" id="ARBA00012216"/>
    </source>
</evidence>
<protein>
    <recommendedName>
        <fullName evidence="6 19">D-alanine--D-alanine ligase</fullName>
        <ecNumber evidence="6 19">6.3.2.4</ecNumber>
    </recommendedName>
    <alternativeName>
        <fullName evidence="19">D-Ala-D-Ala ligase</fullName>
    </alternativeName>
    <alternativeName>
        <fullName evidence="19">D-alanylalanine synthetase</fullName>
    </alternativeName>
</protein>
<keyword evidence="15 21" id="KW-0464">Manganese</keyword>
<dbReference type="GO" id="GO:0009252">
    <property type="term" value="P:peptidoglycan biosynthetic process"/>
    <property type="evidence" value="ECO:0007669"/>
    <property type="project" value="UniProtKB-UniRule"/>
</dbReference>
<evidence type="ECO:0000256" key="15">
    <source>
        <dbReference type="ARBA" id="ARBA00023211"/>
    </source>
</evidence>
<evidence type="ECO:0000256" key="13">
    <source>
        <dbReference type="ARBA" id="ARBA00022960"/>
    </source>
</evidence>
<comment type="caution">
    <text evidence="24">The sequence shown here is derived from an EMBL/GenBank/DDBJ whole genome shotgun (WGS) entry which is preliminary data.</text>
</comment>
<keyword evidence="13 19" id="KW-0133">Cell shape</keyword>
<feature type="active site" evidence="20">
    <location>
        <position position="185"/>
    </location>
</feature>
<dbReference type="Pfam" id="PF07478">
    <property type="entry name" value="Dala_Dala_lig_C"/>
    <property type="match status" value="1"/>
</dbReference>
<dbReference type="PROSITE" id="PS50975">
    <property type="entry name" value="ATP_GRASP"/>
    <property type="match status" value="1"/>
</dbReference>
<keyword evidence="7 19" id="KW-0963">Cytoplasm</keyword>
<comment type="catalytic activity">
    <reaction evidence="17 19">
        <text>2 D-alanine + ATP = D-alanyl-D-alanine + ADP + phosphate + H(+)</text>
        <dbReference type="Rhea" id="RHEA:11224"/>
        <dbReference type="ChEBI" id="CHEBI:15378"/>
        <dbReference type="ChEBI" id="CHEBI:30616"/>
        <dbReference type="ChEBI" id="CHEBI:43474"/>
        <dbReference type="ChEBI" id="CHEBI:57416"/>
        <dbReference type="ChEBI" id="CHEBI:57822"/>
        <dbReference type="ChEBI" id="CHEBI:456216"/>
        <dbReference type="EC" id="6.3.2.4"/>
    </reaction>
</comment>
<keyword evidence="9 21" id="KW-0479">Metal-binding</keyword>
<dbReference type="SUPFAM" id="SSF56059">
    <property type="entry name" value="Glutathione synthetase ATP-binding domain-like"/>
    <property type="match status" value="1"/>
</dbReference>
<gene>
    <name evidence="19" type="primary">ddl</name>
    <name evidence="24" type="ORF">HNP65_001070</name>
</gene>
<evidence type="ECO:0000256" key="7">
    <source>
        <dbReference type="ARBA" id="ARBA00022490"/>
    </source>
</evidence>
<dbReference type="InterPro" id="IPR000291">
    <property type="entry name" value="D-Ala_lig_Van_CS"/>
</dbReference>
<evidence type="ECO:0000256" key="22">
    <source>
        <dbReference type="PROSITE-ProRule" id="PRU00409"/>
    </source>
</evidence>
<evidence type="ECO:0000313" key="25">
    <source>
        <dbReference type="Proteomes" id="UP000555828"/>
    </source>
</evidence>
<organism evidence="24 25">
    <name type="scientific">Thermosipho japonicus</name>
    <dbReference type="NCBI Taxonomy" id="90323"/>
    <lineage>
        <taxon>Bacteria</taxon>
        <taxon>Thermotogati</taxon>
        <taxon>Thermotogota</taxon>
        <taxon>Thermotogae</taxon>
        <taxon>Thermotogales</taxon>
        <taxon>Fervidobacteriaceae</taxon>
        <taxon>Thermosipho</taxon>
    </lineage>
</organism>
<dbReference type="EMBL" id="JACHEX010000002">
    <property type="protein sequence ID" value="MBB6062632.1"/>
    <property type="molecule type" value="Genomic_DNA"/>
</dbReference>
<evidence type="ECO:0000256" key="5">
    <source>
        <dbReference type="ARBA" id="ARBA00010871"/>
    </source>
</evidence>
<comment type="subcellular location">
    <subcellularLocation>
        <location evidence="3 19">Cytoplasm</location>
    </subcellularLocation>
</comment>
<feature type="binding site" evidence="21">
    <location>
        <position position="311"/>
    </location>
    <ligand>
        <name>Mg(2+)</name>
        <dbReference type="ChEBI" id="CHEBI:18420"/>
        <label>2</label>
    </ligand>
</feature>
<keyword evidence="10 22" id="KW-0547">Nucleotide-binding</keyword>
<dbReference type="GO" id="GO:0046872">
    <property type="term" value="F:metal ion binding"/>
    <property type="evidence" value="ECO:0007669"/>
    <property type="project" value="UniProtKB-KW"/>
</dbReference>
<feature type="active site" evidence="20">
    <location>
        <position position="320"/>
    </location>
</feature>
<dbReference type="GO" id="GO:0008360">
    <property type="term" value="P:regulation of cell shape"/>
    <property type="evidence" value="ECO:0007669"/>
    <property type="project" value="UniProtKB-KW"/>
</dbReference>
<comment type="pathway">
    <text evidence="18">Glycan biosynthesis.</text>
</comment>
<evidence type="ECO:0000256" key="2">
    <source>
        <dbReference type="ARBA" id="ARBA00003921"/>
    </source>
</evidence>
<keyword evidence="12 21" id="KW-0460">Magnesium</keyword>
<dbReference type="SUPFAM" id="SSF52440">
    <property type="entry name" value="PreATP-grasp domain"/>
    <property type="match status" value="1"/>
</dbReference>
<comment type="pathway">
    <text evidence="4 19">Cell wall biogenesis; peptidoglycan biosynthesis.</text>
</comment>
<accession>A0A841GGC3</accession>
<dbReference type="InterPro" id="IPR011761">
    <property type="entry name" value="ATP-grasp"/>
</dbReference>
<comment type="cofactor">
    <cofactor evidence="1">
        <name>Mn(2+)</name>
        <dbReference type="ChEBI" id="CHEBI:29035"/>
    </cofactor>
</comment>
<dbReference type="RefSeq" id="WP_184619278.1">
    <property type="nucleotide sequence ID" value="NZ_JACHEX010000002.1"/>
</dbReference>
<evidence type="ECO:0000256" key="18">
    <source>
        <dbReference type="ARBA" id="ARBA00060592"/>
    </source>
</evidence>
<keyword evidence="8 19" id="KW-0436">Ligase</keyword>
<keyword evidence="16 19" id="KW-0961">Cell wall biogenesis/degradation</keyword>
<keyword evidence="14 19" id="KW-0573">Peptidoglycan synthesis</keyword>
<evidence type="ECO:0000313" key="24">
    <source>
        <dbReference type="EMBL" id="MBB6062632.1"/>
    </source>
</evidence>
<keyword evidence="11 22" id="KW-0067">ATP-binding</keyword>
<dbReference type="Pfam" id="PF01820">
    <property type="entry name" value="Dala_Dala_lig_N"/>
    <property type="match status" value="1"/>
</dbReference>
<keyword evidence="25" id="KW-1185">Reference proteome</keyword>
<proteinExistence type="inferred from homology"/>
<dbReference type="InterPro" id="IPR011127">
    <property type="entry name" value="Dala_Dala_lig_N"/>
</dbReference>
<dbReference type="PROSITE" id="PS00844">
    <property type="entry name" value="DALA_DALA_LIGASE_2"/>
    <property type="match status" value="1"/>
</dbReference>
<dbReference type="Gene3D" id="3.30.470.20">
    <property type="entry name" value="ATP-grasp fold, B domain"/>
    <property type="match status" value="1"/>
</dbReference>
<dbReference type="FunFam" id="3.30.1490.20:FF:000007">
    <property type="entry name" value="D-alanine--D-alanine ligase"/>
    <property type="match status" value="1"/>
</dbReference>
<dbReference type="HAMAP" id="MF_00047">
    <property type="entry name" value="Dala_Dala_lig"/>
    <property type="match status" value="1"/>
</dbReference>
<evidence type="ECO:0000256" key="10">
    <source>
        <dbReference type="ARBA" id="ARBA00022741"/>
    </source>
</evidence>
<feature type="binding site" evidence="21">
    <location>
        <position position="298"/>
    </location>
    <ligand>
        <name>Mg(2+)</name>
        <dbReference type="ChEBI" id="CHEBI:18420"/>
        <label>1</label>
    </ligand>
</feature>
<dbReference type="PIRSF" id="PIRSF039102">
    <property type="entry name" value="Ddl/VanB"/>
    <property type="match status" value="1"/>
</dbReference>
<evidence type="ECO:0000256" key="17">
    <source>
        <dbReference type="ARBA" id="ARBA00047614"/>
    </source>
</evidence>
<dbReference type="GO" id="GO:0008716">
    <property type="term" value="F:D-alanine-D-alanine ligase activity"/>
    <property type="evidence" value="ECO:0007669"/>
    <property type="project" value="UniProtKB-UniRule"/>
</dbReference>
<evidence type="ECO:0000256" key="11">
    <source>
        <dbReference type="ARBA" id="ARBA00022840"/>
    </source>
</evidence>
<dbReference type="InterPro" id="IPR013815">
    <property type="entry name" value="ATP_grasp_subdomain_1"/>
</dbReference>
<evidence type="ECO:0000256" key="12">
    <source>
        <dbReference type="ARBA" id="ARBA00022842"/>
    </source>
</evidence>
<evidence type="ECO:0000256" key="8">
    <source>
        <dbReference type="ARBA" id="ARBA00022598"/>
    </source>
</evidence>
<evidence type="ECO:0000256" key="19">
    <source>
        <dbReference type="HAMAP-Rule" id="MF_00047"/>
    </source>
</evidence>
<dbReference type="Gene3D" id="3.30.1490.20">
    <property type="entry name" value="ATP-grasp fold, A domain"/>
    <property type="match status" value="1"/>
</dbReference>
<dbReference type="UniPathway" id="UPA00219"/>
<dbReference type="PANTHER" id="PTHR23132:SF25">
    <property type="entry name" value="D-ALANINE--D-ALANINE LIGASE A"/>
    <property type="match status" value="1"/>
</dbReference>
<comment type="similarity">
    <text evidence="5 19">Belongs to the D-alanine--D-alanine ligase family.</text>
</comment>